<accession>A0A1M5K023</accession>
<reference evidence="3" key="1">
    <citation type="submission" date="2016-11" db="EMBL/GenBank/DDBJ databases">
        <authorList>
            <person name="Varghese N."/>
            <person name="Submissions S."/>
        </authorList>
    </citation>
    <scope>NUCLEOTIDE SEQUENCE [LARGE SCALE GENOMIC DNA]</scope>
    <source>
        <strain evidence="3">CGMCC 1.8995</strain>
    </source>
</reference>
<dbReference type="STRING" id="634436.SAMN05216361_2316"/>
<dbReference type="PROSITE" id="PS51257">
    <property type="entry name" value="PROKAR_LIPOPROTEIN"/>
    <property type="match status" value="1"/>
</dbReference>
<protein>
    <recommendedName>
        <fullName evidence="4">Polymer-forming protein</fullName>
    </recommendedName>
</protein>
<feature type="transmembrane region" description="Helical" evidence="1">
    <location>
        <begin position="12"/>
        <end position="31"/>
    </location>
</feature>
<evidence type="ECO:0000256" key="1">
    <source>
        <dbReference type="SAM" id="Phobius"/>
    </source>
</evidence>
<dbReference type="InterPro" id="IPR011004">
    <property type="entry name" value="Trimer_LpxA-like_sf"/>
</dbReference>
<dbReference type="EMBL" id="FQWD01000003">
    <property type="protein sequence ID" value="SHG45995.1"/>
    <property type="molecule type" value="Genomic_DNA"/>
</dbReference>
<dbReference type="RefSeq" id="WP_073322479.1">
    <property type="nucleotide sequence ID" value="NZ_FQWD01000003.1"/>
</dbReference>
<evidence type="ECO:0008006" key="4">
    <source>
        <dbReference type="Google" id="ProtNLM"/>
    </source>
</evidence>
<evidence type="ECO:0000313" key="2">
    <source>
        <dbReference type="EMBL" id="SHG45995.1"/>
    </source>
</evidence>
<sequence length="224" mass="23857">MHQSPKNTFRTLALGLTLSFAISGCVIHVGGNHHNEDFTGSVSKVFGGIDIGDHRTVSDLSTVNGGIELGDHVYTGSISTVNGGVQVGEHADIESINVVNGDVESDDHLTVRQSITTVNGEIQLAKHAKVGGNLITVNGDIEAADVALSGNIETVNGDIRIEGHSQIDGDITFKRPHKSNNSDTPSLVLGDDVMLDGSIILERDVNLTIPDRLKSRILWQNSHQ</sequence>
<evidence type="ECO:0000313" key="3">
    <source>
        <dbReference type="Proteomes" id="UP000184520"/>
    </source>
</evidence>
<keyword evidence="3" id="KW-1185">Reference proteome</keyword>
<dbReference type="Gene3D" id="2.160.10.10">
    <property type="entry name" value="Hexapeptide repeat proteins"/>
    <property type="match status" value="1"/>
</dbReference>
<keyword evidence="1" id="KW-1133">Transmembrane helix</keyword>
<dbReference type="SUPFAM" id="SSF51161">
    <property type="entry name" value="Trimeric LpxA-like enzymes"/>
    <property type="match status" value="1"/>
</dbReference>
<gene>
    <name evidence="2" type="ORF">SAMN05216361_2316</name>
</gene>
<dbReference type="AlphaFoldDB" id="A0A1M5K023"/>
<dbReference type="Proteomes" id="UP000184520">
    <property type="component" value="Unassembled WGS sequence"/>
</dbReference>
<name>A0A1M5K023_9ALTE</name>
<keyword evidence="1" id="KW-0812">Transmembrane</keyword>
<keyword evidence="1" id="KW-0472">Membrane</keyword>
<proteinExistence type="predicted"/>
<dbReference type="OrthoDB" id="6384075at2"/>
<organism evidence="2 3">
    <name type="scientific">Marisediminitalea aggregata</name>
    <dbReference type="NCBI Taxonomy" id="634436"/>
    <lineage>
        <taxon>Bacteria</taxon>
        <taxon>Pseudomonadati</taxon>
        <taxon>Pseudomonadota</taxon>
        <taxon>Gammaproteobacteria</taxon>
        <taxon>Alteromonadales</taxon>
        <taxon>Alteromonadaceae</taxon>
        <taxon>Marisediminitalea</taxon>
    </lineage>
</organism>